<sequence>MGAELYGKVLGIVGLGRIGKEVATRMQAFGMREPPKNRSLVDHPNVISCPHLGASTKEAQARCGEDIALQIVDMVNGKNLIGAVNAQVLAGTFSQESQELIKLGETVGAVKQSHRASEAAGVCKVEVVADGRSYKASGSVQGGVPVLLELGDGVFRQPVSLTGTLLFLQASAGPQLLSSVAGVLASEGVQIESFSAPVDHTGDVWYCVGVSSLLRDLSVLKPLVKDVRIRLKPPSQWNTALRLPWQREDLVG</sequence>
<gene>
    <name evidence="2" type="ORF">GOODEAATRI_001103</name>
</gene>
<dbReference type="InterPro" id="IPR036291">
    <property type="entry name" value="NAD(P)-bd_dom_sf"/>
</dbReference>
<dbReference type="Gene3D" id="3.40.50.720">
    <property type="entry name" value="NAD(P)-binding Rossmann-like Domain"/>
    <property type="match status" value="1"/>
</dbReference>
<evidence type="ECO:0000259" key="1">
    <source>
        <dbReference type="Pfam" id="PF02826"/>
    </source>
</evidence>
<accession>A0ABV0N760</accession>
<evidence type="ECO:0000313" key="3">
    <source>
        <dbReference type="Proteomes" id="UP001476798"/>
    </source>
</evidence>
<comment type="caution">
    <text evidence="2">The sequence shown here is derived from an EMBL/GenBank/DDBJ whole genome shotgun (WGS) entry which is preliminary data.</text>
</comment>
<protein>
    <recommendedName>
        <fullName evidence="1">D-isomer specific 2-hydroxyacid dehydrogenase NAD-binding domain-containing protein</fullName>
    </recommendedName>
</protein>
<proteinExistence type="predicted"/>
<dbReference type="PANTHER" id="PTHR42938:SF22">
    <property type="entry name" value="D-3-PHOSPHOGLYCERATE DEHYDROGENASE"/>
    <property type="match status" value="1"/>
</dbReference>
<dbReference type="InterPro" id="IPR006140">
    <property type="entry name" value="D-isomer_DH_NAD-bd"/>
</dbReference>
<dbReference type="SUPFAM" id="SSF51735">
    <property type="entry name" value="NAD(P)-binding Rossmann-fold domains"/>
    <property type="match status" value="1"/>
</dbReference>
<dbReference type="Pfam" id="PF02826">
    <property type="entry name" value="2-Hacid_dh_C"/>
    <property type="match status" value="1"/>
</dbReference>
<name>A0ABV0N760_9TELE</name>
<keyword evidence="3" id="KW-1185">Reference proteome</keyword>
<dbReference type="Proteomes" id="UP001476798">
    <property type="component" value="Unassembled WGS sequence"/>
</dbReference>
<reference evidence="2 3" key="1">
    <citation type="submission" date="2021-06" db="EMBL/GenBank/DDBJ databases">
        <authorList>
            <person name="Palmer J.M."/>
        </authorList>
    </citation>
    <scope>NUCLEOTIDE SEQUENCE [LARGE SCALE GENOMIC DNA]</scope>
    <source>
        <strain evidence="2 3">GA_2019</strain>
        <tissue evidence="2">Muscle</tissue>
    </source>
</reference>
<organism evidence="2 3">
    <name type="scientific">Goodea atripinnis</name>
    <dbReference type="NCBI Taxonomy" id="208336"/>
    <lineage>
        <taxon>Eukaryota</taxon>
        <taxon>Metazoa</taxon>
        <taxon>Chordata</taxon>
        <taxon>Craniata</taxon>
        <taxon>Vertebrata</taxon>
        <taxon>Euteleostomi</taxon>
        <taxon>Actinopterygii</taxon>
        <taxon>Neopterygii</taxon>
        <taxon>Teleostei</taxon>
        <taxon>Neoteleostei</taxon>
        <taxon>Acanthomorphata</taxon>
        <taxon>Ovalentaria</taxon>
        <taxon>Atherinomorphae</taxon>
        <taxon>Cyprinodontiformes</taxon>
        <taxon>Goodeidae</taxon>
        <taxon>Goodea</taxon>
    </lineage>
</organism>
<feature type="domain" description="D-isomer specific 2-hydroxyacid dehydrogenase NAD-binding" evidence="1">
    <location>
        <begin position="2"/>
        <end position="32"/>
    </location>
</feature>
<dbReference type="PANTHER" id="PTHR42938">
    <property type="entry name" value="FORMATE DEHYDROGENASE 1"/>
    <property type="match status" value="1"/>
</dbReference>
<evidence type="ECO:0000313" key="2">
    <source>
        <dbReference type="EMBL" id="MEQ2167145.1"/>
    </source>
</evidence>
<dbReference type="EMBL" id="JAHRIO010030018">
    <property type="protein sequence ID" value="MEQ2167145.1"/>
    <property type="molecule type" value="Genomic_DNA"/>
</dbReference>